<dbReference type="PANTHER" id="PTHR47199">
    <property type="entry name" value="PHOTOSYSTEM II STABILITY/ASSEMBLY FACTOR HCF136, CHLOROPLASTIC"/>
    <property type="match status" value="1"/>
</dbReference>
<evidence type="ECO:0000256" key="1">
    <source>
        <dbReference type="SAM" id="SignalP"/>
    </source>
</evidence>
<evidence type="ECO:0000313" key="2">
    <source>
        <dbReference type="EMBL" id="KAF1847275.1"/>
    </source>
</evidence>
<dbReference type="RefSeq" id="XP_040789838.1">
    <property type="nucleotide sequence ID" value="XM_040928397.1"/>
</dbReference>
<accession>A0A9P4GKI8</accession>
<keyword evidence="1" id="KW-0732">Signal</keyword>
<dbReference type="SUPFAM" id="SSF110296">
    <property type="entry name" value="Oligoxyloglucan reducing end-specific cellobiohydrolase"/>
    <property type="match status" value="1"/>
</dbReference>
<name>A0A9P4GKI8_9PLEO</name>
<feature type="signal peptide" evidence="1">
    <location>
        <begin position="1"/>
        <end position="25"/>
    </location>
</feature>
<proteinExistence type="predicted"/>
<dbReference type="GeneID" id="63845650"/>
<comment type="caution">
    <text evidence="2">The sequence shown here is derived from an EMBL/GenBank/DDBJ whole genome shotgun (WGS) entry which is preliminary data.</text>
</comment>
<dbReference type="OrthoDB" id="3679835at2759"/>
<dbReference type="AlphaFoldDB" id="A0A9P4GKI8"/>
<dbReference type="Gene3D" id="2.130.10.10">
    <property type="entry name" value="YVTN repeat-like/Quinoprotein amine dehydrogenase"/>
    <property type="match status" value="1"/>
</dbReference>
<dbReference type="EMBL" id="ML976615">
    <property type="protein sequence ID" value="KAF1847275.1"/>
    <property type="molecule type" value="Genomic_DNA"/>
</dbReference>
<keyword evidence="3" id="KW-1185">Reference proteome</keyword>
<dbReference type="PANTHER" id="PTHR47199:SF2">
    <property type="entry name" value="PHOTOSYSTEM II STABILITY_ASSEMBLY FACTOR HCF136, CHLOROPLASTIC"/>
    <property type="match status" value="1"/>
</dbReference>
<dbReference type="Proteomes" id="UP000800039">
    <property type="component" value="Unassembled WGS sequence"/>
</dbReference>
<reference evidence="2" key="1">
    <citation type="submission" date="2020-01" db="EMBL/GenBank/DDBJ databases">
        <authorList>
            <consortium name="DOE Joint Genome Institute"/>
            <person name="Haridas S."/>
            <person name="Albert R."/>
            <person name="Binder M."/>
            <person name="Bloem J."/>
            <person name="Labutti K."/>
            <person name="Salamov A."/>
            <person name="Andreopoulos B."/>
            <person name="Baker S.E."/>
            <person name="Barry K."/>
            <person name="Bills G."/>
            <person name="Bluhm B.H."/>
            <person name="Cannon C."/>
            <person name="Castanera R."/>
            <person name="Culley D.E."/>
            <person name="Daum C."/>
            <person name="Ezra D."/>
            <person name="Gonzalez J.B."/>
            <person name="Henrissat B."/>
            <person name="Kuo A."/>
            <person name="Liang C."/>
            <person name="Lipzen A."/>
            <person name="Lutzoni F."/>
            <person name="Magnuson J."/>
            <person name="Mondo S."/>
            <person name="Nolan M."/>
            <person name="Ohm R."/>
            <person name="Pangilinan J."/>
            <person name="Park H.-J."/>
            <person name="Ramirez L."/>
            <person name="Alfaro M."/>
            <person name="Sun H."/>
            <person name="Tritt A."/>
            <person name="Yoshinaga Y."/>
            <person name="Zwiers L.-H."/>
            <person name="Turgeon B.G."/>
            <person name="Goodwin S.B."/>
            <person name="Spatafora J.W."/>
            <person name="Crous P.W."/>
            <person name="Grigoriev I.V."/>
        </authorList>
    </citation>
    <scope>NUCLEOTIDE SEQUENCE</scope>
    <source>
        <strain evidence="2">CBS 394.84</strain>
    </source>
</reference>
<evidence type="ECO:0000313" key="3">
    <source>
        <dbReference type="Proteomes" id="UP000800039"/>
    </source>
</evidence>
<organism evidence="2 3">
    <name type="scientific">Cucurbitaria berberidis CBS 394.84</name>
    <dbReference type="NCBI Taxonomy" id="1168544"/>
    <lineage>
        <taxon>Eukaryota</taxon>
        <taxon>Fungi</taxon>
        <taxon>Dikarya</taxon>
        <taxon>Ascomycota</taxon>
        <taxon>Pezizomycotina</taxon>
        <taxon>Dothideomycetes</taxon>
        <taxon>Pleosporomycetidae</taxon>
        <taxon>Pleosporales</taxon>
        <taxon>Pleosporineae</taxon>
        <taxon>Cucurbitariaceae</taxon>
        <taxon>Cucurbitaria</taxon>
    </lineage>
</organism>
<sequence>MKPFQQPRLLVTALTFILCLSTVTAAPHPKVSLSWTLTPTNSTQQFRGLSPVSKKVIWVSGTNGTVLRTTNGGSKWTNVSPTFPSENSTAFQFRDIHAWSEKVAVVLSIGNGNASRIYRTHDGGESWARTFVNEEQAAFYDCMAFEQEKGREGHGVAMSDPVDGRFRLLETWDGGLHWRILSTNGTMPPALAGEAGFAASGTCIEAAAGRWYIATGGVNPGRIFRSAGIERGWSVANSSIAGGAAAGVFSVRFRDSKHGIAVGGDFEKPTANVDIASWSRDGGVSWNKAESFPGGYRSGLSWVPGRRDVAVSVGTSGSDITLDRGRNWARIDNGTFDAVECISKDQCWASGSKGRVARLELHKL</sequence>
<feature type="chain" id="PRO_5040161757" evidence="1">
    <location>
        <begin position="26"/>
        <end position="364"/>
    </location>
</feature>
<gene>
    <name evidence="2" type="ORF">K460DRAFT_280293</name>
</gene>
<dbReference type="InterPro" id="IPR015943">
    <property type="entry name" value="WD40/YVTN_repeat-like_dom_sf"/>
</dbReference>
<protein>
    <submittedName>
        <fullName evidence="2">Oligoxyloglucan reducing end-specific cellobiohydrolase</fullName>
    </submittedName>
</protein>